<dbReference type="RefSeq" id="WP_173230952.1">
    <property type="nucleotide sequence ID" value="NZ_CP053942.1"/>
</dbReference>
<sequence>MLQFLIRRSATLLLVLFGVSVITFGLMFVTPGDPAETIMRQQMGGQSPSEEAVEEFRQEHGLDDPLPIQYVNWLADVATGDLRESYFQETKVSTMILNRAIPTLELAVAGIVVAVAISIPAGIISAIHQGQPPDYLSQFGALLGISMPNFWLGYLLIIMFSVHLDIFPVAGVGGLDHLVLPALTLGTGMAAIITRLMRSSMLEVLDEEYIQTAHSKGLRERIVVYKHALRNALIPVITIIGLQFGYVLNGAVVIEIVFQRPGLGNLLIQSIFSRDYPVVQGVVLVIGAIFVFTNFAVDITYRFVDPRISFEGGNQ</sequence>
<dbReference type="PROSITE" id="PS50928">
    <property type="entry name" value="ABC_TM1"/>
    <property type="match status" value="1"/>
</dbReference>
<keyword evidence="13" id="KW-1185">Reference proteome</keyword>
<keyword evidence="6 10" id="KW-1133">Transmembrane helix</keyword>
<keyword evidence="5 10" id="KW-0812">Transmembrane</keyword>
<keyword evidence="12" id="KW-0614">Plasmid</keyword>
<evidence type="ECO:0000256" key="5">
    <source>
        <dbReference type="ARBA" id="ARBA00022692"/>
    </source>
</evidence>
<dbReference type="InterPro" id="IPR000515">
    <property type="entry name" value="MetI-like"/>
</dbReference>
<reference evidence="12 13" key="1">
    <citation type="submission" date="2020-05" db="EMBL/GenBank/DDBJ databases">
        <title>Halorubrum RHB-C sp.nov., an extremely halophilic archaeon isolated from solar salt farm.</title>
        <authorList>
            <person name="Ho H."/>
            <person name="Danganan R.E."/>
            <person name="Dedeles G.R."/>
            <person name="Kim S.-G."/>
        </authorList>
    </citation>
    <scope>NUCLEOTIDE SEQUENCE [LARGE SCALE GENOMIC DNA]</scope>
    <source>
        <strain evidence="12 13">RHB-C</strain>
        <plasmid evidence="13">phar01</plasmid>
    </source>
</reference>
<keyword evidence="3" id="KW-1003">Cell membrane</keyword>
<dbReference type="InterPro" id="IPR045621">
    <property type="entry name" value="BPD_transp_1_N"/>
</dbReference>
<evidence type="ECO:0000256" key="3">
    <source>
        <dbReference type="ARBA" id="ARBA00022475"/>
    </source>
</evidence>
<feature type="transmembrane region" description="Helical" evidence="10">
    <location>
        <begin position="166"/>
        <end position="193"/>
    </location>
</feature>
<dbReference type="GO" id="GO:0005886">
    <property type="term" value="C:plasma membrane"/>
    <property type="evidence" value="ECO:0007669"/>
    <property type="project" value="UniProtKB-SubCell"/>
</dbReference>
<evidence type="ECO:0000256" key="6">
    <source>
        <dbReference type="ARBA" id="ARBA00022989"/>
    </source>
</evidence>
<dbReference type="GO" id="GO:0015099">
    <property type="term" value="F:nickel cation transmembrane transporter activity"/>
    <property type="evidence" value="ECO:0007669"/>
    <property type="project" value="InterPro"/>
</dbReference>
<keyword evidence="8 10" id="KW-0472">Membrane</keyword>
<organism evidence="12 13">
    <name type="scientific">Halorubrum salinarum</name>
    <dbReference type="NCBI Taxonomy" id="2739057"/>
    <lineage>
        <taxon>Archaea</taxon>
        <taxon>Methanobacteriati</taxon>
        <taxon>Methanobacteriota</taxon>
        <taxon>Stenosarchaea group</taxon>
        <taxon>Halobacteria</taxon>
        <taxon>Halobacteriales</taxon>
        <taxon>Haloferacaceae</taxon>
        <taxon>Halorubrum</taxon>
    </lineage>
</organism>
<dbReference type="InterPro" id="IPR035906">
    <property type="entry name" value="MetI-like_sf"/>
</dbReference>
<feature type="transmembrane region" description="Helical" evidence="10">
    <location>
        <begin position="232"/>
        <end position="258"/>
    </location>
</feature>
<evidence type="ECO:0000256" key="10">
    <source>
        <dbReference type="RuleBase" id="RU363032"/>
    </source>
</evidence>
<gene>
    <name evidence="12" type="ORF">HPS36_15985</name>
</gene>
<feature type="transmembrane region" description="Helical" evidence="10">
    <location>
        <begin position="278"/>
        <end position="297"/>
    </location>
</feature>
<dbReference type="Gene3D" id="1.10.3720.10">
    <property type="entry name" value="MetI-like"/>
    <property type="match status" value="1"/>
</dbReference>
<dbReference type="Pfam" id="PF00528">
    <property type="entry name" value="BPD_transp_1"/>
    <property type="match status" value="1"/>
</dbReference>
<feature type="transmembrane region" description="Helical" evidence="10">
    <location>
        <begin position="12"/>
        <end position="30"/>
    </location>
</feature>
<proteinExistence type="inferred from homology"/>
<dbReference type="GeneID" id="55596533"/>
<evidence type="ECO:0000256" key="1">
    <source>
        <dbReference type="ARBA" id="ARBA00004651"/>
    </source>
</evidence>
<evidence type="ECO:0000256" key="4">
    <source>
        <dbReference type="ARBA" id="ARBA00022596"/>
    </source>
</evidence>
<dbReference type="AlphaFoldDB" id="A0A7D3YG82"/>
<dbReference type="CDD" id="cd06261">
    <property type="entry name" value="TM_PBP2"/>
    <property type="match status" value="1"/>
</dbReference>
<dbReference type="InterPro" id="IPR050045">
    <property type="entry name" value="Opp2B"/>
</dbReference>
<accession>A0A7D3YG82</accession>
<evidence type="ECO:0000259" key="11">
    <source>
        <dbReference type="PROSITE" id="PS50928"/>
    </source>
</evidence>
<evidence type="ECO:0000256" key="2">
    <source>
        <dbReference type="ARBA" id="ARBA00022448"/>
    </source>
</evidence>
<dbReference type="PANTHER" id="PTHR43163:SF6">
    <property type="entry name" value="DIPEPTIDE TRANSPORT SYSTEM PERMEASE PROTEIN DPPB-RELATED"/>
    <property type="match status" value="1"/>
</dbReference>
<evidence type="ECO:0000256" key="7">
    <source>
        <dbReference type="ARBA" id="ARBA00023065"/>
    </source>
</evidence>
<comment type="subcellular location">
    <subcellularLocation>
        <location evidence="1 10">Cell membrane</location>
        <topology evidence="1 10">Multi-pass membrane protein</topology>
    </subcellularLocation>
</comment>
<dbReference type="PANTHER" id="PTHR43163">
    <property type="entry name" value="DIPEPTIDE TRANSPORT SYSTEM PERMEASE PROTEIN DPPB-RELATED"/>
    <property type="match status" value="1"/>
</dbReference>
<feature type="transmembrane region" description="Helical" evidence="10">
    <location>
        <begin position="139"/>
        <end position="160"/>
    </location>
</feature>
<comment type="similarity">
    <text evidence="9">Belongs to the binding-protein-dependent transport system permease family. OppBC subfamily.</text>
</comment>
<dbReference type="SUPFAM" id="SSF161098">
    <property type="entry name" value="MetI-like"/>
    <property type="match status" value="1"/>
</dbReference>
<evidence type="ECO:0000256" key="9">
    <source>
        <dbReference type="ARBA" id="ARBA00024202"/>
    </source>
</evidence>
<dbReference type="Pfam" id="PF19300">
    <property type="entry name" value="BPD_transp_1_N"/>
    <property type="match status" value="1"/>
</dbReference>
<keyword evidence="7" id="KW-0406">Ion transport</keyword>
<dbReference type="EMBL" id="CP053942">
    <property type="protein sequence ID" value="QKG94368.1"/>
    <property type="molecule type" value="Genomic_DNA"/>
</dbReference>
<protein>
    <submittedName>
        <fullName evidence="12">ABC transporter permease</fullName>
    </submittedName>
</protein>
<name>A0A7D3YG82_9EURY</name>
<geneLocation type="plasmid" evidence="13">
    <name>phar01</name>
</geneLocation>
<evidence type="ECO:0000256" key="8">
    <source>
        <dbReference type="ARBA" id="ARBA00023136"/>
    </source>
</evidence>
<keyword evidence="2 10" id="KW-0813">Transport</keyword>
<dbReference type="NCBIfam" id="NF045470">
    <property type="entry name" value="Opp2B"/>
    <property type="match status" value="1"/>
</dbReference>
<evidence type="ECO:0000313" key="12">
    <source>
        <dbReference type="EMBL" id="QKG94368.1"/>
    </source>
</evidence>
<evidence type="ECO:0000313" key="13">
    <source>
        <dbReference type="Proteomes" id="UP000505020"/>
    </source>
</evidence>
<keyword evidence="4" id="KW-0533">Nickel</keyword>
<feature type="domain" description="ABC transmembrane type-1" evidence="11">
    <location>
        <begin position="100"/>
        <end position="301"/>
    </location>
</feature>
<feature type="transmembrane region" description="Helical" evidence="10">
    <location>
        <begin position="106"/>
        <end position="127"/>
    </location>
</feature>
<dbReference type="Proteomes" id="UP000505020">
    <property type="component" value="Plasmid pHAR01"/>
</dbReference>
<dbReference type="KEGG" id="hsai:HPS36_15985"/>